<dbReference type="EMBL" id="LAZR01038125">
    <property type="protein sequence ID" value="KKL20369.1"/>
    <property type="molecule type" value="Genomic_DNA"/>
</dbReference>
<name>A0A0F9BEL5_9ZZZZ</name>
<reference evidence="1" key="1">
    <citation type="journal article" date="2015" name="Nature">
        <title>Complex archaea that bridge the gap between prokaryotes and eukaryotes.</title>
        <authorList>
            <person name="Spang A."/>
            <person name="Saw J.H."/>
            <person name="Jorgensen S.L."/>
            <person name="Zaremba-Niedzwiedzka K."/>
            <person name="Martijn J."/>
            <person name="Lind A.E."/>
            <person name="van Eijk R."/>
            <person name="Schleper C."/>
            <person name="Guy L."/>
            <person name="Ettema T.J."/>
        </authorList>
    </citation>
    <scope>NUCLEOTIDE SEQUENCE</scope>
</reference>
<accession>A0A0F9BEL5</accession>
<proteinExistence type="predicted"/>
<gene>
    <name evidence="1" type="ORF">LCGC14_2456140</name>
</gene>
<sequence>MGVFNDVEFLGGFMVDTITSALMEPTAAIPVLEAGVLPKTSVCLLTGPRPLFITNIQAVFGNLTVTDPTGDRYLGWAVWSASDGSATPTYASLDGYTANGDLPLINDQSASTTAVQAVLNVPVDLFNYVDATRASPDVMYATQAAMPATSKVAPIRVAANTVFQVRLGAYLAGSLVAIADLTDVGILVYGKRV</sequence>
<protein>
    <submittedName>
        <fullName evidence="1">Uncharacterized protein</fullName>
    </submittedName>
</protein>
<evidence type="ECO:0000313" key="1">
    <source>
        <dbReference type="EMBL" id="KKL20369.1"/>
    </source>
</evidence>
<comment type="caution">
    <text evidence="1">The sequence shown here is derived from an EMBL/GenBank/DDBJ whole genome shotgun (WGS) entry which is preliminary data.</text>
</comment>
<organism evidence="1">
    <name type="scientific">marine sediment metagenome</name>
    <dbReference type="NCBI Taxonomy" id="412755"/>
    <lineage>
        <taxon>unclassified sequences</taxon>
        <taxon>metagenomes</taxon>
        <taxon>ecological metagenomes</taxon>
    </lineage>
</organism>
<dbReference type="AlphaFoldDB" id="A0A0F9BEL5"/>